<evidence type="ECO:0008006" key="3">
    <source>
        <dbReference type="Google" id="ProtNLM"/>
    </source>
</evidence>
<comment type="caution">
    <text evidence="1">The sequence shown here is derived from an EMBL/GenBank/DDBJ whole genome shotgun (WGS) entry which is preliminary data.</text>
</comment>
<reference evidence="1 2" key="1">
    <citation type="submission" date="2021-05" db="EMBL/GenBank/DDBJ databases">
        <title>Draft Genome Sequences of Clinical Respiratory Isolates of Mycobacterium goodii Recovered in Ireland.</title>
        <authorList>
            <person name="Flanagan P.R."/>
            <person name="Mok S."/>
            <person name="Roycroft E."/>
            <person name="Rogers T.R."/>
            <person name="Fitzgibbon M."/>
        </authorList>
    </citation>
    <scope>NUCLEOTIDE SEQUENCE [LARGE SCALE GENOMIC DNA]</scope>
    <source>
        <strain evidence="1 2">14IE55</strain>
    </source>
</reference>
<organism evidence="1 2">
    <name type="scientific">Mycolicibacterium goodii</name>
    <name type="common">Mycobacterium goodii</name>
    <dbReference type="NCBI Taxonomy" id="134601"/>
    <lineage>
        <taxon>Bacteria</taxon>
        <taxon>Bacillati</taxon>
        <taxon>Actinomycetota</taxon>
        <taxon>Actinomycetes</taxon>
        <taxon>Mycobacteriales</taxon>
        <taxon>Mycobacteriaceae</taxon>
        <taxon>Mycolicibacterium</taxon>
    </lineage>
</organism>
<protein>
    <recommendedName>
        <fullName evidence="3">TetR family transcriptional regulator</fullName>
    </recommendedName>
</protein>
<accession>A0ABS6HP46</accession>
<dbReference type="EMBL" id="JAHBOM010000010">
    <property type="protein sequence ID" value="MBU8824051.1"/>
    <property type="molecule type" value="Genomic_DNA"/>
</dbReference>
<dbReference type="RefSeq" id="WP_214389402.1">
    <property type="nucleotide sequence ID" value="NZ_JAHBOK010000036.1"/>
</dbReference>
<keyword evidence="2" id="KW-1185">Reference proteome</keyword>
<sequence length="89" mass="9868">MSSILDAISGDARAVIEEELAQRNPELLSQLQRSTQPTIEQSDALIDVLSEALSDNYGPGHIPNQRGRAIDNAIGAYLLAWPIDRRRRE</sequence>
<name>A0ABS6HP46_MYCGD</name>
<gene>
    <name evidence="1" type="ORF">KL859_14365</name>
</gene>
<proteinExistence type="predicted"/>
<dbReference type="Proteomes" id="UP000696413">
    <property type="component" value="Unassembled WGS sequence"/>
</dbReference>
<evidence type="ECO:0000313" key="1">
    <source>
        <dbReference type="EMBL" id="MBU8824051.1"/>
    </source>
</evidence>
<evidence type="ECO:0000313" key="2">
    <source>
        <dbReference type="Proteomes" id="UP000696413"/>
    </source>
</evidence>